<keyword evidence="4 8" id="KW-0689">Ribosomal protein</keyword>
<evidence type="ECO:0000256" key="1">
    <source>
        <dbReference type="ARBA" id="ARBA00004173"/>
    </source>
</evidence>
<comment type="similarity">
    <text evidence="2 8">Belongs to the universal ribosomal protein uL3 family.</text>
</comment>
<dbReference type="GO" id="GO:0006412">
    <property type="term" value="P:translation"/>
    <property type="evidence" value="ECO:0007669"/>
    <property type="project" value="InterPro"/>
</dbReference>
<evidence type="ECO:0000313" key="11">
    <source>
        <dbReference type="Proteomes" id="UP000188320"/>
    </source>
</evidence>
<dbReference type="SUPFAM" id="SSF50447">
    <property type="entry name" value="Translation proteins"/>
    <property type="match status" value="1"/>
</dbReference>
<evidence type="ECO:0000256" key="3">
    <source>
        <dbReference type="ARBA" id="ARBA00022946"/>
    </source>
</evidence>
<comment type="subcellular location">
    <subcellularLocation>
        <location evidence="1">Mitochondrion</location>
    </subcellularLocation>
</comment>
<evidence type="ECO:0000313" key="10">
    <source>
        <dbReference type="EMBL" id="OMH85035.1"/>
    </source>
</evidence>
<dbReference type="NCBIfam" id="TIGR03625">
    <property type="entry name" value="L3_bact"/>
    <property type="match status" value="1"/>
</dbReference>
<dbReference type="InterPro" id="IPR000597">
    <property type="entry name" value="Ribosomal_uL3"/>
</dbReference>
<keyword evidence="3" id="KW-0809">Transit peptide</keyword>
<reference evidence="11" key="1">
    <citation type="submission" date="2017-01" db="EMBL/GenBank/DDBJ databases">
        <authorList>
            <person name="Wang Y."/>
            <person name="White M."/>
            <person name="Kvist S."/>
            <person name="Moncalvo J.-M."/>
        </authorList>
    </citation>
    <scope>NUCLEOTIDE SEQUENCE [LARGE SCALE GENOMIC DNA]</scope>
    <source>
        <strain evidence="11">COL-18-3</strain>
    </source>
</reference>
<dbReference type="PANTHER" id="PTHR11229">
    <property type="entry name" value="50S RIBOSOMAL PROTEIN L3"/>
    <property type="match status" value="1"/>
</dbReference>
<protein>
    <recommendedName>
        <fullName evidence="7">Large ribosomal subunit protein uL3m</fullName>
    </recommendedName>
</protein>
<dbReference type="FunFam" id="2.40.30.10:FF:000004">
    <property type="entry name" value="50S ribosomal protein L3"/>
    <property type="match status" value="1"/>
</dbReference>
<evidence type="ECO:0000256" key="7">
    <source>
        <dbReference type="ARBA" id="ARBA00035209"/>
    </source>
</evidence>
<gene>
    <name evidence="10" type="ORF">AX774_g1424</name>
</gene>
<accession>A0A1R1PVN2</accession>
<dbReference type="EMBL" id="LSSK01000116">
    <property type="protein sequence ID" value="OMH85035.1"/>
    <property type="molecule type" value="Genomic_DNA"/>
</dbReference>
<dbReference type="OrthoDB" id="274683at2759"/>
<keyword evidence="11" id="KW-1185">Reference proteome</keyword>
<name>A0A1R1PVN2_ZANCU</name>
<dbReference type="Gene3D" id="2.40.30.10">
    <property type="entry name" value="Translation factors"/>
    <property type="match status" value="2"/>
</dbReference>
<comment type="caution">
    <text evidence="10">The sequence shown here is derived from an EMBL/GenBank/DDBJ whole genome shotgun (WGS) entry which is preliminary data.</text>
</comment>
<keyword evidence="6 8" id="KW-0687">Ribonucleoprotein</keyword>
<feature type="compositionally biased region" description="Polar residues" evidence="9">
    <location>
        <begin position="190"/>
        <end position="207"/>
    </location>
</feature>
<dbReference type="Proteomes" id="UP000188320">
    <property type="component" value="Unassembled WGS sequence"/>
</dbReference>
<feature type="region of interest" description="Disordered" evidence="9">
    <location>
        <begin position="188"/>
        <end position="210"/>
    </location>
</feature>
<proteinExistence type="inferred from homology"/>
<sequence length="320" mass="34622">MSGSLLAGINSGMLKFYKQAGYSTVVNAAKKDANNVTEATSIKHSYWTPESVRTGVIARKLGMTAMWDEWGIRVPLTVLQMEEVKVLDVIEDKKNKENCKIRIAGGGIVRNPERKLRKPDLGQFKKYGVEARQKIAEFKITKDAVLPVGTDIKAAHFVPGQLVDIIGTSKGKGFAGAMKRWGFKGGNASHGASLSHRSAGSTGSNQDPGRVFPGKKMAGHMGNQQVTVMELKVMKIDNLLNLVYVKGAVPGNKGGLVKIRDAIKKNKKDKFPDDVEHPPFPTFLTTESATVGDNAGDATKLPREIIAKTGGKDPLLLTNK</sequence>
<dbReference type="InterPro" id="IPR019926">
    <property type="entry name" value="Ribosomal_uL3_CS"/>
</dbReference>
<evidence type="ECO:0000256" key="9">
    <source>
        <dbReference type="SAM" id="MobiDB-lite"/>
    </source>
</evidence>
<dbReference type="PANTHER" id="PTHR11229:SF8">
    <property type="entry name" value="LARGE RIBOSOMAL SUBUNIT PROTEIN UL3M"/>
    <property type="match status" value="1"/>
</dbReference>
<dbReference type="GO" id="GO:0003735">
    <property type="term" value="F:structural constituent of ribosome"/>
    <property type="evidence" value="ECO:0007669"/>
    <property type="project" value="InterPro"/>
</dbReference>
<dbReference type="InterPro" id="IPR009000">
    <property type="entry name" value="Transl_B-barrel_sf"/>
</dbReference>
<dbReference type="InterPro" id="IPR019927">
    <property type="entry name" value="Ribosomal_uL3_bac/org-type"/>
</dbReference>
<organism evidence="10 11">
    <name type="scientific">Zancudomyces culisetae</name>
    <name type="common">Gut fungus</name>
    <name type="synonym">Smittium culisetae</name>
    <dbReference type="NCBI Taxonomy" id="1213189"/>
    <lineage>
        <taxon>Eukaryota</taxon>
        <taxon>Fungi</taxon>
        <taxon>Fungi incertae sedis</taxon>
        <taxon>Zoopagomycota</taxon>
        <taxon>Kickxellomycotina</taxon>
        <taxon>Harpellomycetes</taxon>
        <taxon>Harpellales</taxon>
        <taxon>Legeriomycetaceae</taxon>
        <taxon>Zancudomyces</taxon>
    </lineage>
</organism>
<dbReference type="AlphaFoldDB" id="A0A1R1PVN2"/>
<dbReference type="PROSITE" id="PS00474">
    <property type="entry name" value="RIBOSOMAL_L3"/>
    <property type="match status" value="1"/>
</dbReference>
<dbReference type="GO" id="GO:0005762">
    <property type="term" value="C:mitochondrial large ribosomal subunit"/>
    <property type="evidence" value="ECO:0007669"/>
    <property type="project" value="TreeGrafter"/>
</dbReference>
<evidence type="ECO:0000256" key="5">
    <source>
        <dbReference type="ARBA" id="ARBA00023128"/>
    </source>
</evidence>
<evidence type="ECO:0000256" key="8">
    <source>
        <dbReference type="RuleBase" id="RU003905"/>
    </source>
</evidence>
<dbReference type="Pfam" id="PF00297">
    <property type="entry name" value="Ribosomal_L3"/>
    <property type="match status" value="1"/>
</dbReference>
<evidence type="ECO:0000256" key="2">
    <source>
        <dbReference type="ARBA" id="ARBA00006540"/>
    </source>
</evidence>
<evidence type="ECO:0000256" key="6">
    <source>
        <dbReference type="ARBA" id="ARBA00023274"/>
    </source>
</evidence>
<keyword evidence="5" id="KW-0496">Mitochondrion</keyword>
<evidence type="ECO:0000256" key="4">
    <source>
        <dbReference type="ARBA" id="ARBA00022980"/>
    </source>
</evidence>
<dbReference type="HAMAP" id="MF_01325_B">
    <property type="entry name" value="Ribosomal_uL3_B"/>
    <property type="match status" value="1"/>
</dbReference>